<evidence type="ECO:0000313" key="2">
    <source>
        <dbReference type="EMBL" id="ADU23275.1"/>
    </source>
</evidence>
<dbReference type="RefSeq" id="WP_013499390.1">
    <property type="nucleotide sequence ID" value="NC_014833.1"/>
</dbReference>
<feature type="transmembrane region" description="Helical" evidence="1">
    <location>
        <begin position="46"/>
        <end position="64"/>
    </location>
</feature>
<dbReference type="eggNOG" id="ENOG50332G5">
    <property type="taxonomic scope" value="Bacteria"/>
</dbReference>
<dbReference type="EMBL" id="CP002403">
    <property type="protein sequence ID" value="ADU23275.1"/>
    <property type="molecule type" value="Genomic_DNA"/>
</dbReference>
<keyword evidence="1" id="KW-0812">Transmembrane</keyword>
<proteinExistence type="predicted"/>
<dbReference type="Proteomes" id="UP000006919">
    <property type="component" value="Chromosome"/>
</dbReference>
<dbReference type="InterPro" id="IPR046088">
    <property type="entry name" value="DUF6106"/>
</dbReference>
<keyword evidence="1" id="KW-0472">Membrane</keyword>
<dbReference type="OrthoDB" id="2062630at2"/>
<dbReference type="HOGENOM" id="CLU_113258_0_0_9"/>
<dbReference type="KEGG" id="ral:Rumal_2806"/>
<feature type="transmembrane region" description="Helical" evidence="1">
    <location>
        <begin position="21"/>
        <end position="40"/>
    </location>
</feature>
<dbReference type="AlphaFoldDB" id="E6UHY8"/>
<keyword evidence="1" id="KW-1133">Transmembrane helix</keyword>
<evidence type="ECO:0000313" key="3">
    <source>
        <dbReference type="Proteomes" id="UP000006919"/>
    </source>
</evidence>
<protein>
    <submittedName>
        <fullName evidence="2">Uncharacterized protein</fullName>
    </submittedName>
</protein>
<reference evidence="2 3" key="1">
    <citation type="journal article" date="2011" name="J. Bacteriol.">
        <title>Complete genome of the cellulolytic ruminal bacterium Ruminococcus albus 7.</title>
        <authorList>
            <person name="Suen G."/>
            <person name="Stevenson D.M."/>
            <person name="Bruce D.C."/>
            <person name="Chertkov O."/>
            <person name="Copeland A."/>
            <person name="Cheng J.F."/>
            <person name="Detter C."/>
            <person name="Detter J.C."/>
            <person name="Goodwin L.A."/>
            <person name="Han C.S."/>
            <person name="Hauser L.J."/>
            <person name="Ivanova N.N."/>
            <person name="Kyrpides N.C."/>
            <person name="Land M.L."/>
            <person name="Lapidus A."/>
            <person name="Lucas S."/>
            <person name="Ovchinnikova G."/>
            <person name="Pitluck S."/>
            <person name="Tapia R."/>
            <person name="Woyke T."/>
            <person name="Boyum J."/>
            <person name="Mead D."/>
            <person name="Weimer P.J."/>
        </authorList>
    </citation>
    <scope>NUCLEOTIDE SEQUENCE [LARGE SCALE GENOMIC DNA]</scope>
    <source>
        <strain evidence="3">ATCC 27210 / DSM 20455 / JCM 14654 / NCDO 2250 / 7</strain>
    </source>
</reference>
<dbReference type="STRING" id="697329.Rumal_2806"/>
<accession>E6UHY8</accession>
<evidence type="ECO:0000256" key="1">
    <source>
        <dbReference type="SAM" id="Phobius"/>
    </source>
</evidence>
<name>E6UHY8_RUMA7</name>
<sequence length="180" mass="20373">MDSFKEQIIRKENTSKDSTMRFLIAFACVALSFAVIMFTIMLSGFFPMALFISGLIVYGGVHLIQNLNLEYEYIFTNGDLDIDKVIAARSRKHLATLKVNDATDIGEYKGSDSGSRTIIMASAMNSEMQDWYMDIKHADLGDVRLIFTPDDDMLRVIKTHLPRTIRSKVNVSDKPAEDFE</sequence>
<dbReference type="Pfam" id="PF19601">
    <property type="entry name" value="DUF6106"/>
    <property type="match status" value="1"/>
</dbReference>
<gene>
    <name evidence="2" type="ordered locus">Rumal_2806</name>
</gene>
<organism evidence="2 3">
    <name type="scientific">Ruminococcus albus (strain ATCC 27210 / DSM 20455 / JCM 14654 / NCDO 2250 / 7)</name>
    <dbReference type="NCBI Taxonomy" id="697329"/>
    <lineage>
        <taxon>Bacteria</taxon>
        <taxon>Bacillati</taxon>
        <taxon>Bacillota</taxon>
        <taxon>Clostridia</taxon>
        <taxon>Eubacteriales</taxon>
        <taxon>Oscillospiraceae</taxon>
        <taxon>Ruminococcus</taxon>
    </lineage>
</organism>